<gene>
    <name evidence="3" type="primary">LOC109395963</name>
</gene>
<dbReference type="OrthoDB" id="10675826at2759"/>
<accession>A0A8B7TGV5</accession>
<dbReference type="GeneID" id="109395963"/>
<evidence type="ECO:0000313" key="2">
    <source>
        <dbReference type="Proteomes" id="UP000694851"/>
    </source>
</evidence>
<proteinExistence type="predicted"/>
<reference evidence="3" key="1">
    <citation type="submission" date="2025-08" db="UniProtKB">
        <authorList>
            <consortium name="RefSeq"/>
        </authorList>
    </citation>
    <scope>IDENTIFICATION</scope>
    <source>
        <tissue evidence="3">Muscle</tissue>
    </source>
</reference>
<name>A0A8B7TGV5_HIPAR</name>
<dbReference type="Proteomes" id="UP000694851">
    <property type="component" value="Unplaced"/>
</dbReference>
<keyword evidence="2" id="KW-1185">Reference proteome</keyword>
<evidence type="ECO:0000256" key="1">
    <source>
        <dbReference type="SAM" id="MobiDB-lite"/>
    </source>
</evidence>
<dbReference type="AlphaFoldDB" id="A0A8B7TGV5"/>
<feature type="region of interest" description="Disordered" evidence="1">
    <location>
        <begin position="131"/>
        <end position="257"/>
    </location>
</feature>
<dbReference type="RefSeq" id="XP_019522988.1">
    <property type="nucleotide sequence ID" value="XM_019667443.1"/>
</dbReference>
<feature type="compositionally biased region" description="Basic and acidic residues" evidence="1">
    <location>
        <begin position="139"/>
        <end position="155"/>
    </location>
</feature>
<feature type="compositionally biased region" description="Gly residues" evidence="1">
    <location>
        <begin position="189"/>
        <end position="204"/>
    </location>
</feature>
<feature type="region of interest" description="Disordered" evidence="1">
    <location>
        <begin position="74"/>
        <end position="117"/>
    </location>
</feature>
<organism evidence="2 3">
    <name type="scientific">Hipposideros armiger</name>
    <name type="common">Great Himalayan leaf-nosed bat</name>
    <dbReference type="NCBI Taxonomy" id="186990"/>
    <lineage>
        <taxon>Eukaryota</taxon>
        <taxon>Metazoa</taxon>
        <taxon>Chordata</taxon>
        <taxon>Craniata</taxon>
        <taxon>Vertebrata</taxon>
        <taxon>Euteleostomi</taxon>
        <taxon>Mammalia</taxon>
        <taxon>Eutheria</taxon>
        <taxon>Laurasiatheria</taxon>
        <taxon>Chiroptera</taxon>
        <taxon>Yinpterochiroptera</taxon>
        <taxon>Rhinolophoidea</taxon>
        <taxon>Hipposideridae</taxon>
        <taxon>Hipposideros</taxon>
    </lineage>
</organism>
<sequence length="257" mass="27278">MTLGAQKTFNTCELPPQKTRSWEMKGLGGRQCLAADPTLSETVSFPASAHPGPGTRFAGLSLARYLDESVGTRRNAAKALGSEGAEPPEEEEWPRRAGTGPRRSHQPPRPVCARGLRSARSLPAAAACECALGPGPDAGPRDRQRRLRDPRDVRPGRVAPRCPARSSALEHPDFSIPHLSPGVEPQAGMGPGVARLGGGAGGVAPRGRRSRPACRPSPISARPGSLEEDSWERASPRLGRPGMQSRDNGSRKDITEC</sequence>
<evidence type="ECO:0000313" key="3">
    <source>
        <dbReference type="RefSeq" id="XP_019522988.1"/>
    </source>
</evidence>
<protein>
    <submittedName>
        <fullName evidence="3">Uncharacterized protein LOC109395963</fullName>
    </submittedName>
</protein>
<feature type="compositionally biased region" description="Basic and acidic residues" evidence="1">
    <location>
        <begin position="248"/>
        <end position="257"/>
    </location>
</feature>
<dbReference type="KEGG" id="hai:109395963"/>